<dbReference type="GO" id="GO:0004252">
    <property type="term" value="F:serine-type endopeptidase activity"/>
    <property type="evidence" value="ECO:0007669"/>
    <property type="project" value="InterPro"/>
</dbReference>
<dbReference type="OrthoDB" id="206201at2759"/>
<sequence>MERFTGTHVASKIAGKLYGVAKKVQIHSVKILDKTGCGTTSSLVKSISYVIQAAKPGKSVINLSLSGPRSRLIDDIISKAVIKHNIPVFVSAGNTATDACNFSPSSNNDVFTVDTSDLGDEVPSYSNSGECVRLYAPESDIEST</sequence>
<keyword evidence="3" id="KW-0378">Hydrolase</keyword>
<comment type="caution">
    <text evidence="7">The sequence shown here is derived from an EMBL/GenBank/DDBJ whole genome shotgun (WGS) entry which is preliminary data.</text>
</comment>
<dbReference type="InterPro" id="IPR000209">
    <property type="entry name" value="Peptidase_S8/S53_dom"/>
</dbReference>
<dbReference type="SUPFAM" id="SSF52743">
    <property type="entry name" value="Subtilisin-like"/>
    <property type="match status" value="1"/>
</dbReference>
<evidence type="ECO:0000256" key="4">
    <source>
        <dbReference type="ARBA" id="ARBA00022825"/>
    </source>
</evidence>
<evidence type="ECO:0000256" key="1">
    <source>
        <dbReference type="ARBA" id="ARBA00011073"/>
    </source>
</evidence>
<dbReference type="AlphaFoldDB" id="A0A8H7RIM6"/>
<dbReference type="PANTHER" id="PTHR43806">
    <property type="entry name" value="PEPTIDASE S8"/>
    <property type="match status" value="1"/>
</dbReference>
<dbReference type="PROSITE" id="PS51892">
    <property type="entry name" value="SUBTILASE"/>
    <property type="match status" value="1"/>
</dbReference>
<dbReference type="Proteomes" id="UP000650833">
    <property type="component" value="Unassembled WGS sequence"/>
</dbReference>
<evidence type="ECO:0000256" key="2">
    <source>
        <dbReference type="ARBA" id="ARBA00022670"/>
    </source>
</evidence>
<dbReference type="Pfam" id="PF00082">
    <property type="entry name" value="Peptidase_S8"/>
    <property type="match status" value="1"/>
</dbReference>
<reference evidence="7" key="1">
    <citation type="submission" date="2020-12" db="EMBL/GenBank/DDBJ databases">
        <title>Metabolic potential, ecology and presence of endohyphal bacteria is reflected in genomic diversity of Mucoromycotina.</title>
        <authorList>
            <person name="Muszewska A."/>
            <person name="Okrasinska A."/>
            <person name="Steczkiewicz K."/>
            <person name="Drgas O."/>
            <person name="Orlowska M."/>
            <person name="Perlinska-Lenart U."/>
            <person name="Aleksandrzak-Piekarczyk T."/>
            <person name="Szatraj K."/>
            <person name="Zielenkiewicz U."/>
            <person name="Pilsyk S."/>
            <person name="Malc E."/>
            <person name="Mieczkowski P."/>
            <person name="Kruszewska J.S."/>
            <person name="Biernat P."/>
            <person name="Pawlowska J."/>
        </authorList>
    </citation>
    <scope>NUCLEOTIDE SEQUENCE</scope>
    <source>
        <strain evidence="7">CBS 226.32</strain>
    </source>
</reference>
<evidence type="ECO:0000313" key="7">
    <source>
        <dbReference type="EMBL" id="KAG2212159.1"/>
    </source>
</evidence>
<feature type="domain" description="Peptidase S8/S53" evidence="6">
    <location>
        <begin position="6"/>
        <end position="134"/>
    </location>
</feature>
<comment type="similarity">
    <text evidence="1 5">Belongs to the peptidase S8 family.</text>
</comment>
<dbReference type="PANTHER" id="PTHR43806:SF11">
    <property type="entry name" value="CEREVISIN-RELATED"/>
    <property type="match status" value="1"/>
</dbReference>
<proteinExistence type="inferred from homology"/>
<dbReference type="EMBL" id="JAEPRC010000053">
    <property type="protein sequence ID" value="KAG2212159.1"/>
    <property type="molecule type" value="Genomic_DNA"/>
</dbReference>
<keyword evidence="8" id="KW-1185">Reference proteome</keyword>
<dbReference type="Gene3D" id="3.40.50.200">
    <property type="entry name" value="Peptidase S8/S53 domain"/>
    <property type="match status" value="1"/>
</dbReference>
<evidence type="ECO:0000256" key="3">
    <source>
        <dbReference type="ARBA" id="ARBA00022801"/>
    </source>
</evidence>
<dbReference type="GO" id="GO:0005615">
    <property type="term" value="C:extracellular space"/>
    <property type="evidence" value="ECO:0007669"/>
    <property type="project" value="TreeGrafter"/>
</dbReference>
<evidence type="ECO:0000256" key="5">
    <source>
        <dbReference type="PROSITE-ProRule" id="PRU01240"/>
    </source>
</evidence>
<evidence type="ECO:0000313" key="8">
    <source>
        <dbReference type="Proteomes" id="UP000650833"/>
    </source>
</evidence>
<keyword evidence="2" id="KW-0645">Protease</keyword>
<dbReference type="GO" id="GO:0006508">
    <property type="term" value="P:proteolysis"/>
    <property type="evidence" value="ECO:0007669"/>
    <property type="project" value="UniProtKB-KW"/>
</dbReference>
<accession>A0A8H7RIM6</accession>
<evidence type="ECO:0000259" key="6">
    <source>
        <dbReference type="Pfam" id="PF00082"/>
    </source>
</evidence>
<keyword evidence="4" id="KW-0720">Serine protease</keyword>
<name>A0A8H7RIM6_9FUNG</name>
<dbReference type="InterPro" id="IPR050131">
    <property type="entry name" value="Peptidase_S8_subtilisin-like"/>
</dbReference>
<gene>
    <name evidence="7" type="ORF">INT46_005994</name>
</gene>
<dbReference type="InterPro" id="IPR036852">
    <property type="entry name" value="Peptidase_S8/S53_dom_sf"/>
</dbReference>
<organism evidence="7 8">
    <name type="scientific">Mucor plumbeus</name>
    <dbReference type="NCBI Taxonomy" id="97098"/>
    <lineage>
        <taxon>Eukaryota</taxon>
        <taxon>Fungi</taxon>
        <taxon>Fungi incertae sedis</taxon>
        <taxon>Mucoromycota</taxon>
        <taxon>Mucoromycotina</taxon>
        <taxon>Mucoromycetes</taxon>
        <taxon>Mucorales</taxon>
        <taxon>Mucorineae</taxon>
        <taxon>Mucoraceae</taxon>
        <taxon>Mucor</taxon>
    </lineage>
</organism>
<comment type="caution">
    <text evidence="5">Lacks conserved residue(s) required for the propagation of feature annotation.</text>
</comment>
<protein>
    <recommendedName>
        <fullName evidence="6">Peptidase S8/S53 domain-containing protein</fullName>
    </recommendedName>
</protein>